<feature type="compositionally biased region" description="Polar residues" evidence="1">
    <location>
        <begin position="19"/>
        <end position="33"/>
    </location>
</feature>
<keyword evidence="4" id="KW-1185">Reference proteome</keyword>
<feature type="compositionally biased region" description="Basic and acidic residues" evidence="1">
    <location>
        <begin position="1"/>
        <end position="18"/>
    </location>
</feature>
<sequence>MACRQPDLHTNRNRDHLRSSTTSRMRPSASVSMSLSTRIRRPRPRSIITSLRFRRDCDGAGGPEGMGEAGGAASDTITGTNLLAVSVFGSSIWQSSLRQRKSWLTWIPAPRAISGSTAPGSRQAATSRSLSSRDQRRRRSTDVITSIGCFVIGLLLVFALGLPMFVSTSQDGLHRALTKSTKSSPLF</sequence>
<feature type="compositionally biased region" description="Polar residues" evidence="1">
    <location>
        <begin position="114"/>
        <end position="126"/>
    </location>
</feature>
<feature type="transmembrane region" description="Helical" evidence="2">
    <location>
        <begin position="143"/>
        <end position="166"/>
    </location>
</feature>
<reference evidence="3 4" key="1">
    <citation type="submission" date="2013-02" db="EMBL/GenBank/DDBJ databases">
        <authorList>
            <person name="Genoscope - CEA"/>
        </authorList>
    </citation>
    <scope>NUCLEOTIDE SEQUENCE [LARGE SCALE GENOMIC DNA]</scope>
    <source>
        <strain evidence="3 4">STM 2683</strain>
    </source>
</reference>
<keyword evidence="2" id="KW-0472">Membrane</keyword>
<protein>
    <submittedName>
        <fullName evidence="3">Uncharacterized protein</fullName>
    </submittedName>
</protein>
<dbReference type="AlphaFoldDB" id="M5EXB5"/>
<dbReference type="Proteomes" id="UP000012062">
    <property type="component" value="Unassembled WGS sequence"/>
</dbReference>
<gene>
    <name evidence="3" type="ORF">MESS2_770005</name>
</gene>
<name>M5EXB5_9HYPH</name>
<keyword evidence="2" id="KW-0812">Transmembrane</keyword>
<proteinExistence type="predicted"/>
<dbReference type="EMBL" id="CAUM01000147">
    <property type="protein sequence ID" value="CCV08630.1"/>
    <property type="molecule type" value="Genomic_DNA"/>
</dbReference>
<organism evidence="3 4">
    <name type="scientific">Mesorhizobium metallidurans STM 2683</name>
    <dbReference type="NCBI Taxonomy" id="1297569"/>
    <lineage>
        <taxon>Bacteria</taxon>
        <taxon>Pseudomonadati</taxon>
        <taxon>Pseudomonadota</taxon>
        <taxon>Alphaproteobacteria</taxon>
        <taxon>Hyphomicrobiales</taxon>
        <taxon>Phyllobacteriaceae</taxon>
        <taxon>Mesorhizobium</taxon>
    </lineage>
</organism>
<keyword evidence="2" id="KW-1133">Transmembrane helix</keyword>
<evidence type="ECO:0000256" key="1">
    <source>
        <dbReference type="SAM" id="MobiDB-lite"/>
    </source>
</evidence>
<evidence type="ECO:0000313" key="3">
    <source>
        <dbReference type="EMBL" id="CCV08630.1"/>
    </source>
</evidence>
<accession>M5EXB5</accession>
<evidence type="ECO:0000256" key="2">
    <source>
        <dbReference type="SAM" id="Phobius"/>
    </source>
</evidence>
<evidence type="ECO:0000313" key="4">
    <source>
        <dbReference type="Proteomes" id="UP000012062"/>
    </source>
</evidence>
<comment type="caution">
    <text evidence="3">The sequence shown here is derived from an EMBL/GenBank/DDBJ whole genome shotgun (WGS) entry which is preliminary data.</text>
</comment>
<feature type="region of interest" description="Disordered" evidence="1">
    <location>
        <begin position="1"/>
        <end position="39"/>
    </location>
</feature>
<feature type="region of interest" description="Disordered" evidence="1">
    <location>
        <begin position="114"/>
        <end position="137"/>
    </location>
</feature>